<dbReference type="InterPro" id="IPR052516">
    <property type="entry name" value="N-heterocyclic_Hydroxylase"/>
</dbReference>
<gene>
    <name evidence="3" type="ORF">PXH66_10640</name>
</gene>
<dbReference type="InterPro" id="IPR037165">
    <property type="entry name" value="AldOxase/xan_DH_Mopterin-bd_sf"/>
</dbReference>
<dbReference type="PROSITE" id="PS51318">
    <property type="entry name" value="TAT"/>
    <property type="match status" value="1"/>
</dbReference>
<dbReference type="Gene3D" id="3.90.1170.50">
    <property type="entry name" value="Aldehyde oxidase/xanthine dehydrogenase, a/b hammerhead"/>
    <property type="match status" value="1"/>
</dbReference>
<accession>A0AAF0CSK9</accession>
<dbReference type="Pfam" id="PF02738">
    <property type="entry name" value="MoCoBD_1"/>
    <property type="match status" value="1"/>
</dbReference>
<dbReference type="AlphaFoldDB" id="A0AAF0CSK9"/>
<dbReference type="PIRSF" id="PIRSF036389">
    <property type="entry name" value="IOR_B"/>
    <property type="match status" value="1"/>
</dbReference>
<evidence type="ECO:0000313" key="3">
    <source>
        <dbReference type="EMBL" id="WED67307.1"/>
    </source>
</evidence>
<feature type="chain" id="PRO_5042118478" evidence="1">
    <location>
        <begin position="42"/>
        <end position="746"/>
    </location>
</feature>
<dbReference type="InterPro" id="IPR012368">
    <property type="entry name" value="OxRdtase_Mopterin-bd_su_IorB"/>
</dbReference>
<dbReference type="SMART" id="SM01008">
    <property type="entry name" value="Ald_Xan_dh_C"/>
    <property type="match status" value="1"/>
</dbReference>
<dbReference type="PANTHER" id="PTHR47495">
    <property type="entry name" value="ALDEHYDE DEHYDROGENASE"/>
    <property type="match status" value="1"/>
</dbReference>
<organism evidence="3 4">
    <name type="scientific">Synoicihabitans lomoniglobus</name>
    <dbReference type="NCBI Taxonomy" id="2909285"/>
    <lineage>
        <taxon>Bacteria</taxon>
        <taxon>Pseudomonadati</taxon>
        <taxon>Verrucomicrobiota</taxon>
        <taxon>Opitutia</taxon>
        <taxon>Opitutales</taxon>
        <taxon>Opitutaceae</taxon>
        <taxon>Synoicihabitans</taxon>
    </lineage>
</organism>
<evidence type="ECO:0000259" key="2">
    <source>
        <dbReference type="SMART" id="SM01008"/>
    </source>
</evidence>
<keyword evidence="1" id="KW-0732">Signal</keyword>
<sequence>MKTEYAASSLPTVSRRGFIKATGAAYAGLSLGIMLAPRAHAADPNPAFPAPGDDDFAPNFHLRISPDSTVTIVSQNPECGQGIKTALPLLIAEELEVDWASVQVTQAGLDNRYNRQIAGGSGATPAHFMEFRQLGATAKAMLITAAAQKWDVPVSECHATSNEVHHAGTARALGYGELVAIAATLPVPEAEQAPLKSPSSFKILGRRIPGVDNHAMFAGQPLFGIDQTLPDMVHATYIKCPSFGGKVKSANLDVIKRQPGVTDAFVLEGNGKIDEFPAGVAILGRDTWSVLKAARALFVDWDIPTNVAAQSTDDFQARAATLSTGPAQKNLRTDGDVDQAFLNAAHTVESYYSYPYASHANLEPQNCTAIVTADRAEIWAPTQLPSWGRGLIAGNLGVPEENIFIHMTRIGGGFGRRLISDYMVQCAAIAQKAGVPVKMTWSREEDMQHDHYRAAGWHRFKGGVDGGGKLVTWQDHFVTLGVQSDEDTGRGAGMNSDEFPCRFVPHFKLDQSLINTDVPMGWWRAPGSCAIAFATQSFLDELAHAAAADPVEFKVNLLGSEAQPSANDGGPEYHGGRMATVVKLAAEKINWGAELPRGEGLGVAFHFSHLGYVAVGAHVVVTKSGSLTIKKTVAAVDCGETIINLSGAENQCQGSIVDAISTALGLEITVANGAVQQSNFHDYPLLRMPGTPAEVEVHFHSTPFPTTGLGEPVFPPVAPAIGNAIFAATGKRVRSMPFNKADLSWS</sequence>
<dbReference type="InterPro" id="IPR000674">
    <property type="entry name" value="Ald_Oxase/Xan_DH_a/b"/>
</dbReference>
<protein>
    <submittedName>
        <fullName evidence="3">Molybdopterin-dependent oxidoreductase</fullName>
    </submittedName>
</protein>
<evidence type="ECO:0000313" key="4">
    <source>
        <dbReference type="Proteomes" id="UP001218638"/>
    </source>
</evidence>
<feature type="domain" description="Aldehyde oxidase/xanthine dehydrogenase a/b hammerhead" evidence="2">
    <location>
        <begin position="218"/>
        <end position="305"/>
    </location>
</feature>
<dbReference type="InterPro" id="IPR019546">
    <property type="entry name" value="TAT_signal_bac_arc"/>
</dbReference>
<dbReference type="Proteomes" id="UP001218638">
    <property type="component" value="Chromosome"/>
</dbReference>
<dbReference type="PANTHER" id="PTHR47495:SF3">
    <property type="entry name" value="BLR6219 PROTEIN"/>
    <property type="match status" value="1"/>
</dbReference>
<proteinExistence type="predicted"/>
<dbReference type="NCBIfam" id="TIGR01409">
    <property type="entry name" value="TAT_signal_seq"/>
    <property type="match status" value="1"/>
</dbReference>
<dbReference type="SUPFAM" id="SSF56003">
    <property type="entry name" value="Molybdenum cofactor-binding domain"/>
    <property type="match status" value="2"/>
</dbReference>
<dbReference type="InterPro" id="IPR046867">
    <property type="entry name" value="AldOxase/xan_DH_MoCoBD2"/>
</dbReference>
<dbReference type="InterPro" id="IPR008274">
    <property type="entry name" value="AldOxase/xan_DH_MoCoBD1"/>
</dbReference>
<keyword evidence="4" id="KW-1185">Reference proteome</keyword>
<evidence type="ECO:0000256" key="1">
    <source>
        <dbReference type="SAM" id="SignalP"/>
    </source>
</evidence>
<dbReference type="Pfam" id="PF20256">
    <property type="entry name" value="MoCoBD_2"/>
    <property type="match status" value="2"/>
</dbReference>
<dbReference type="InterPro" id="IPR006311">
    <property type="entry name" value="TAT_signal"/>
</dbReference>
<dbReference type="Gene3D" id="3.30.365.10">
    <property type="entry name" value="Aldehyde oxidase/xanthine dehydrogenase, molybdopterin binding domain"/>
    <property type="match status" value="4"/>
</dbReference>
<dbReference type="RefSeq" id="WP_330928118.1">
    <property type="nucleotide sequence ID" value="NZ_CP119075.1"/>
</dbReference>
<feature type="signal peptide" evidence="1">
    <location>
        <begin position="1"/>
        <end position="41"/>
    </location>
</feature>
<reference evidence="3" key="1">
    <citation type="submission" date="2023-03" db="EMBL/GenBank/DDBJ databases">
        <title>Lomoglobus Profundus gen. nov., sp. nov., a novel member of the phylum Verrucomicrobia, isolated from deep-marine sediment of South China Sea.</title>
        <authorList>
            <person name="Ahmad T."/>
            <person name="Ishaq S.E."/>
            <person name="Wang F."/>
        </authorList>
    </citation>
    <scope>NUCLEOTIDE SEQUENCE</scope>
    <source>
        <strain evidence="3">LMO-M01</strain>
    </source>
</reference>
<dbReference type="KEGG" id="slom:PXH66_10640"/>
<dbReference type="GO" id="GO:0016491">
    <property type="term" value="F:oxidoreductase activity"/>
    <property type="evidence" value="ECO:0007669"/>
    <property type="project" value="InterPro"/>
</dbReference>
<dbReference type="EMBL" id="CP119075">
    <property type="protein sequence ID" value="WED67307.1"/>
    <property type="molecule type" value="Genomic_DNA"/>
</dbReference>
<name>A0AAF0CSK9_9BACT</name>